<gene>
    <name evidence="1" type="ORF">CBF53_08595</name>
    <name evidence="2" type="ORF">CBF70_08030</name>
</gene>
<evidence type="ECO:0000313" key="2">
    <source>
        <dbReference type="EMBL" id="OYR91105.1"/>
    </source>
</evidence>
<sequence length="115" mass="13683">MDKFIYSKLWFRRRIILRKLSYKDTGPYFAGYIEIKLNDPKDWVQHATVSDSGYFYDVWPFADLPGWPTFAGYLPIDERHLYIGFDTQEFADSYSKEDCIEILKDTAKQLAYDNE</sequence>
<accession>A0A256LCE9</accession>
<dbReference type="EMBL" id="NGNV01000044">
    <property type="protein sequence ID" value="OYR87487.1"/>
    <property type="molecule type" value="Genomic_DNA"/>
</dbReference>
<name>A0A256LCE9_9LACO</name>
<evidence type="ECO:0000313" key="1">
    <source>
        <dbReference type="EMBL" id="OYR87487.1"/>
    </source>
</evidence>
<protein>
    <submittedName>
        <fullName evidence="2">Uncharacterized protein</fullName>
    </submittedName>
</protein>
<reference evidence="3 4" key="3">
    <citation type="submission" date="2017-09" db="EMBL/GenBank/DDBJ databases">
        <title>Tripartite evolution among Lactobacillus johnsonii, Lactobacillus taiwanensis, Lactobacillus reuteri and their rodent host.</title>
        <authorList>
            <person name="Wang T."/>
            <person name="Knowles S."/>
            <person name="Cheng C."/>
        </authorList>
    </citation>
    <scope>NUCLEOTIDE SEQUENCE [LARGE SCALE GENOMIC DNA]</scope>
    <source>
        <strain evidence="2 3">609q</strain>
        <strain evidence="1 4">609u</strain>
    </source>
</reference>
<keyword evidence="4" id="KW-1185">Reference proteome</keyword>
<evidence type="ECO:0000313" key="4">
    <source>
        <dbReference type="Proteomes" id="UP000216316"/>
    </source>
</evidence>
<reference evidence="2 3" key="1">
    <citation type="submission" date="2017-04" db="EMBL/GenBank/DDBJ databases">
        <authorList>
            <person name="Afonso C.L."/>
            <person name="Miller P.J."/>
            <person name="Scott M.A."/>
            <person name="Spackman E."/>
            <person name="Goraichik I."/>
            <person name="Dimitrov K.M."/>
            <person name="Suarez D.L."/>
            <person name="Swayne D.E."/>
        </authorList>
    </citation>
    <scope>NUCLEOTIDE SEQUENCE [LARGE SCALE GENOMIC DNA]</scope>
    <source>
        <strain evidence="2 3">609q</strain>
    </source>
</reference>
<proteinExistence type="predicted"/>
<dbReference type="RefSeq" id="WP_094496372.1">
    <property type="nucleotide sequence ID" value="NZ_NGNV01000044.1"/>
</dbReference>
<evidence type="ECO:0000313" key="3">
    <source>
        <dbReference type="Proteomes" id="UP000215828"/>
    </source>
</evidence>
<dbReference type="EMBL" id="NGNX01000033">
    <property type="protein sequence ID" value="OYR91105.1"/>
    <property type="molecule type" value="Genomic_DNA"/>
</dbReference>
<reference evidence="1 4" key="2">
    <citation type="submission" date="2017-05" db="EMBL/GenBank/DDBJ databases">
        <authorList>
            <person name="Lin X.B."/>
            <person name="Stothard P."/>
            <person name="Tasseva G."/>
            <person name="Walter J."/>
        </authorList>
    </citation>
    <scope>NUCLEOTIDE SEQUENCE [LARGE SCALE GENOMIC DNA]</scope>
    <source>
        <strain evidence="1 4">609u</strain>
    </source>
</reference>
<organism evidence="2 3">
    <name type="scientific">Lactobacillus taiwanensis</name>
    <dbReference type="NCBI Taxonomy" id="508451"/>
    <lineage>
        <taxon>Bacteria</taxon>
        <taxon>Bacillati</taxon>
        <taxon>Bacillota</taxon>
        <taxon>Bacilli</taxon>
        <taxon>Lactobacillales</taxon>
        <taxon>Lactobacillaceae</taxon>
        <taxon>Lactobacillus</taxon>
    </lineage>
</organism>
<dbReference type="Proteomes" id="UP000216316">
    <property type="component" value="Unassembled WGS sequence"/>
</dbReference>
<dbReference type="Proteomes" id="UP000215828">
    <property type="component" value="Unassembled WGS sequence"/>
</dbReference>
<dbReference type="AlphaFoldDB" id="A0A256LCE9"/>
<comment type="caution">
    <text evidence="2">The sequence shown here is derived from an EMBL/GenBank/DDBJ whole genome shotgun (WGS) entry which is preliminary data.</text>
</comment>